<dbReference type="Proteomes" id="UP001470230">
    <property type="component" value="Unassembled WGS sequence"/>
</dbReference>
<evidence type="ECO:0000313" key="1">
    <source>
        <dbReference type="EMBL" id="KAK8893381.1"/>
    </source>
</evidence>
<organism evidence="1 2">
    <name type="scientific">Tritrichomonas musculus</name>
    <dbReference type="NCBI Taxonomy" id="1915356"/>
    <lineage>
        <taxon>Eukaryota</taxon>
        <taxon>Metamonada</taxon>
        <taxon>Parabasalia</taxon>
        <taxon>Tritrichomonadida</taxon>
        <taxon>Tritrichomonadidae</taxon>
        <taxon>Tritrichomonas</taxon>
    </lineage>
</organism>
<accession>A0ABR2KQR5</accession>
<sequence length="945" mass="108639">MNKIEQLFHEYLNPNNLNPEEAGKALLAQFCSSIDLLFTIIQKEPNLTKHCVIFLKLVLESTLNDMNDEEAQNVFIFVTMILIPNILPQDPNYLSPTIFEIFTLVSRKTGIGIDWLNEYIKKLNDPCFLPFILVYLNNIDPSLIDIEFSCNIISLSLDTREPLLIKLSFRLFVILCNNFPQSSVFPMFCERFISIATETQSPTVWNILSDFSIYDFAVPFKNIALSVISNNSIEQEVRVCAFDFFICRIDSSNLKEIPQLLNYLIEFQMINLNEYDSIDLSLFILYQEALQIPEIRSDTFELIKSCSFQLLGLENPIHQVIGLYSLYFLIDNSKEMGLNLIEYIPKDLSNFHVFLSSGNPRIIEAVFDVLKVLVGKPLGSHFKYELIFNDVIELFLSANDNTRNQAAIFSYKYLHSHFVTTFWIFRKFFTILHLVKYSELPIYLQILADSILPNIVSVTDSELDSLVELTTEILNSEREEEVKISAASLGCSLIQKDFDLAEKIGNRSIFCAFMAITEQDQMIKETMSKCLILFIKCTFGCFNQQFRIYYPKLLDCSISNNSLSLNSEPILLAEMIRWDWELPDKEKFLSLLMTTIFDNEKPNEEQYKIACLCLSRLITKFPINTQIEITVKIGQIIFNQPYYSLIPSNILLLDAMLKRKNPDENRIQIAQIVSTFFRPFSDDILKPYIGSLCRLMIHVIRSIGSNVPDNLKQFCYQLFEKNIQSPLYYNHFNFFLISVCIKYSVVENDTVNSIIESAFIQLSGELTNLNASSLLMCVKAGIEKNPEILNNDRMVILTNCWTKMSDDLSMISSKSYLAAIFILLGCQGLIPDELFVAAIRSFPMEIKRITKEVCHLFLNYFQDFNGKNPIVANEVVLAIIRLLSAGMLVRFTHKLEREEVFAMASLAMSLAAALQIDLNQAVEKCFPESPRKQATVILRFFQKKT</sequence>
<evidence type="ECO:0008006" key="3">
    <source>
        <dbReference type="Google" id="ProtNLM"/>
    </source>
</evidence>
<dbReference type="EMBL" id="JAPFFF010000003">
    <property type="protein sequence ID" value="KAK8893381.1"/>
    <property type="molecule type" value="Genomic_DNA"/>
</dbReference>
<reference evidence="1 2" key="1">
    <citation type="submission" date="2024-04" db="EMBL/GenBank/DDBJ databases">
        <title>Tritrichomonas musculus Genome.</title>
        <authorList>
            <person name="Alves-Ferreira E."/>
            <person name="Grigg M."/>
            <person name="Lorenzi H."/>
            <person name="Galac M."/>
        </authorList>
    </citation>
    <scope>NUCLEOTIDE SEQUENCE [LARGE SCALE GENOMIC DNA]</scope>
    <source>
        <strain evidence="1 2">EAF2021</strain>
    </source>
</reference>
<comment type="caution">
    <text evidence="1">The sequence shown here is derived from an EMBL/GenBank/DDBJ whole genome shotgun (WGS) entry which is preliminary data.</text>
</comment>
<keyword evidence="2" id="KW-1185">Reference proteome</keyword>
<gene>
    <name evidence="1" type="ORF">M9Y10_021798</name>
</gene>
<evidence type="ECO:0000313" key="2">
    <source>
        <dbReference type="Proteomes" id="UP001470230"/>
    </source>
</evidence>
<dbReference type="SUPFAM" id="SSF48371">
    <property type="entry name" value="ARM repeat"/>
    <property type="match status" value="1"/>
</dbReference>
<name>A0ABR2KQR5_9EUKA</name>
<protein>
    <recommendedName>
        <fullName evidence="3">MMS19 nucleotide excision repair protein</fullName>
    </recommendedName>
</protein>
<proteinExistence type="predicted"/>
<dbReference type="InterPro" id="IPR016024">
    <property type="entry name" value="ARM-type_fold"/>
</dbReference>